<dbReference type="Gene3D" id="3.40.50.300">
    <property type="entry name" value="P-loop containing nucleotide triphosphate hydrolases"/>
    <property type="match status" value="2"/>
</dbReference>
<protein>
    <recommendedName>
        <fullName evidence="5">AAA+ ATPase domain-containing protein</fullName>
    </recommendedName>
</protein>
<dbReference type="Gene3D" id="2.160.20.10">
    <property type="entry name" value="Single-stranded right-handed beta-helix, Pectin lyase-like"/>
    <property type="match status" value="2"/>
</dbReference>
<dbReference type="PRINTS" id="PR00819">
    <property type="entry name" value="CBXCFQXSUPER"/>
</dbReference>
<dbReference type="SUPFAM" id="SSF51126">
    <property type="entry name" value="Pectin lyase-like"/>
    <property type="match status" value="3"/>
</dbReference>
<dbReference type="InterPro" id="IPR006626">
    <property type="entry name" value="PbH1"/>
</dbReference>
<feature type="domain" description="AAA+ ATPase" evidence="5">
    <location>
        <begin position="591"/>
        <end position="732"/>
    </location>
</feature>
<dbReference type="RefSeq" id="WP_203938347.1">
    <property type="nucleotide sequence ID" value="NZ_BAAAGJ010000005.1"/>
</dbReference>
<feature type="domain" description="AAA+ ATPase" evidence="5">
    <location>
        <begin position="881"/>
        <end position="1006"/>
    </location>
</feature>
<evidence type="ECO:0000313" key="7">
    <source>
        <dbReference type="Proteomes" id="UP000652013"/>
    </source>
</evidence>
<evidence type="ECO:0000259" key="5">
    <source>
        <dbReference type="SMART" id="SM00382"/>
    </source>
</evidence>
<feature type="compositionally biased region" description="Low complexity" evidence="4">
    <location>
        <begin position="520"/>
        <end position="540"/>
    </location>
</feature>
<dbReference type="InterPro" id="IPR011050">
    <property type="entry name" value="Pectin_lyase_fold/virulence"/>
</dbReference>
<comment type="caution">
    <text evidence="6">The sequence shown here is derived from an EMBL/GenBank/DDBJ whole genome shotgun (WGS) entry which is preliminary data.</text>
</comment>
<dbReference type="GO" id="GO:0005524">
    <property type="term" value="F:ATP binding"/>
    <property type="evidence" value="ECO:0007669"/>
    <property type="project" value="UniProtKB-KW"/>
</dbReference>
<dbReference type="InterPro" id="IPR027417">
    <property type="entry name" value="P-loop_NTPase"/>
</dbReference>
<gene>
    <name evidence="6" type="ORF">Sya03_24080</name>
</gene>
<dbReference type="CDD" id="cd00009">
    <property type="entry name" value="AAA"/>
    <property type="match status" value="1"/>
</dbReference>
<proteinExistence type="inferred from homology"/>
<feature type="region of interest" description="Disordered" evidence="4">
    <location>
        <begin position="518"/>
        <end position="549"/>
    </location>
</feature>
<dbReference type="SUPFAM" id="SSF52540">
    <property type="entry name" value="P-loop containing nucleoside triphosphate hydrolases"/>
    <property type="match status" value="2"/>
</dbReference>
<dbReference type="FunFam" id="3.40.50.300:FF:000216">
    <property type="entry name" value="Type VII secretion ATPase EccA"/>
    <property type="match status" value="1"/>
</dbReference>
<dbReference type="SMART" id="SM00710">
    <property type="entry name" value="PbH1"/>
    <property type="match status" value="9"/>
</dbReference>
<dbReference type="PANTHER" id="PTHR43392">
    <property type="entry name" value="AAA-TYPE ATPASE FAMILY PROTEIN / ANKYRIN REPEAT FAMILY PROTEIN"/>
    <property type="match status" value="1"/>
</dbReference>
<comment type="similarity">
    <text evidence="1">Belongs to the CbxX/CfxQ family.</text>
</comment>
<dbReference type="InterPro" id="IPR050773">
    <property type="entry name" value="CbxX/CfxQ_RuBisCO_ESX"/>
</dbReference>
<accession>A0A8J4DIR9</accession>
<dbReference type="Proteomes" id="UP000652013">
    <property type="component" value="Unassembled WGS sequence"/>
</dbReference>
<dbReference type="GO" id="GO:0016887">
    <property type="term" value="F:ATP hydrolysis activity"/>
    <property type="evidence" value="ECO:0007669"/>
    <property type="project" value="InterPro"/>
</dbReference>
<keyword evidence="2" id="KW-0547">Nucleotide-binding</keyword>
<dbReference type="Pfam" id="PF00004">
    <property type="entry name" value="AAA"/>
    <property type="match status" value="1"/>
</dbReference>
<evidence type="ECO:0000313" key="6">
    <source>
        <dbReference type="EMBL" id="GIJ03056.1"/>
    </source>
</evidence>
<name>A0A8J4DIR9_9ACTN</name>
<evidence type="ECO:0000256" key="3">
    <source>
        <dbReference type="ARBA" id="ARBA00022840"/>
    </source>
</evidence>
<dbReference type="EMBL" id="BOOY01000017">
    <property type="protein sequence ID" value="GIJ03056.1"/>
    <property type="molecule type" value="Genomic_DNA"/>
</dbReference>
<dbReference type="Pfam" id="PF17866">
    <property type="entry name" value="AAA_lid_6"/>
    <property type="match status" value="1"/>
</dbReference>
<reference evidence="6" key="1">
    <citation type="submission" date="2021-01" db="EMBL/GenBank/DDBJ databases">
        <title>Whole genome shotgun sequence of Spirilliplanes yamanashiensis NBRC 15828.</title>
        <authorList>
            <person name="Komaki H."/>
            <person name="Tamura T."/>
        </authorList>
    </citation>
    <scope>NUCLEOTIDE SEQUENCE</scope>
    <source>
        <strain evidence="6">NBRC 15828</strain>
    </source>
</reference>
<dbReference type="InterPro" id="IPR012334">
    <property type="entry name" value="Pectin_lyas_fold"/>
</dbReference>
<sequence>MSRQVLVVAPGRPGALPTIGAALERAEDDATVTVHEGRYEENLVVRKRVTIVAGDGPGTVVVTAAAGSVLVVNGAGAHLRGLHLTSADTEVAAVDVYQGEVALEDCRVVGASWAAILSRLNGSLAMRACEVTNPNGAGVVVTSERPSTVEECRIGEVSSSALVAAESGHLIVRRSALYQVAGNGLVVNGQARCVMEQCEITDAAKPAVVVEQQGSAEITGLTVTGSQNVDLYVRGSGDVTVSDSTFTGAAVQSAHIADDSAAVFQRCTFADAGHIAVQVTRGARPRLTGCTLTGSPIGIRVDENARPVLEQLVVSAMTERMMVVAAGCATVTGLRGQADAGAGVLLHEDGEATLDDVTLDTANAAGLEVRDRARVTLSGARLGTRAEAAVDVGGEARATLTAVTLTGGGLLVGDRAEAAVTDSQVDDPAADGFLATGNAVLTATRARIRNARRHGVSVEAAARAVLTECEVLGSAQDGVHVESAEPVRLAGCVVRDSGATEVSTPVRHQVVLDNMDTGRAASPVSPAPAGSGGAAAAAPARTQKGDEMSGTLGELDNLIGLDGVKKEVTGLINLIKMSQARERMGLPMPPMSRHLVFAGPPGTGKTTVARLYGSVLAELGILAKGHMIEAARADLVGQYIGSTAIKTTELVTKALGGVLFIDEAYTLSASTGGSGPDFGQEAIDALMKMMEDHRDELVVIVAGYSELMEKFLQSNPGLASRFTRTIEFPNYSVDELVTITTNLCRKHYYELTDEAVTALHEYFERVPKNSTFGNGRVARKLFEAMVNHQASRLALAPPTRDKDLNRLTEYDLAPELELLPRDGAQQAQAPTVASDPRAALGASHAWGRISRLVGITAVRQAAGGAVLTLAQLRNQKRPYATHGNVVLCGRPGTGRREIARLYAQAVAELDLMPVGHLVTVSTDRELCPQWPGQARSLIRAAVQEATGGVLLIEWTDAQSGIDEQFRTELGEALADEMRRVPGDPLVLLSGAPAALRTLLLDVPQLPGCFGQRWDFPGYTGAELGELAVRYLTRRGHEVPDDVRSALLPLAAELPEPTVAAAHRLAAGLARTAASQTLTLADMTGLRRAPEAARQEGGLASVG</sequence>
<evidence type="ECO:0000256" key="2">
    <source>
        <dbReference type="ARBA" id="ARBA00022741"/>
    </source>
</evidence>
<dbReference type="InterPro" id="IPR039448">
    <property type="entry name" value="Beta_helix"/>
</dbReference>
<organism evidence="6 7">
    <name type="scientific">Spirilliplanes yamanashiensis</name>
    <dbReference type="NCBI Taxonomy" id="42233"/>
    <lineage>
        <taxon>Bacteria</taxon>
        <taxon>Bacillati</taxon>
        <taxon>Actinomycetota</taxon>
        <taxon>Actinomycetes</taxon>
        <taxon>Micromonosporales</taxon>
        <taxon>Micromonosporaceae</taxon>
        <taxon>Spirilliplanes</taxon>
    </lineage>
</organism>
<dbReference type="InterPro" id="IPR003593">
    <property type="entry name" value="AAA+_ATPase"/>
</dbReference>
<dbReference type="Pfam" id="PF13229">
    <property type="entry name" value="Beta_helix"/>
    <property type="match status" value="3"/>
</dbReference>
<dbReference type="InterPro" id="IPR003959">
    <property type="entry name" value="ATPase_AAA_core"/>
</dbReference>
<dbReference type="AlphaFoldDB" id="A0A8J4DIR9"/>
<evidence type="ECO:0000256" key="4">
    <source>
        <dbReference type="SAM" id="MobiDB-lite"/>
    </source>
</evidence>
<keyword evidence="3" id="KW-0067">ATP-binding</keyword>
<dbReference type="PANTHER" id="PTHR43392:SF2">
    <property type="entry name" value="AAA-TYPE ATPASE FAMILY PROTEIN _ ANKYRIN REPEAT FAMILY PROTEIN"/>
    <property type="match status" value="1"/>
</dbReference>
<keyword evidence="7" id="KW-1185">Reference proteome</keyword>
<dbReference type="InterPro" id="IPR000641">
    <property type="entry name" value="CbxX/CfxQ"/>
</dbReference>
<dbReference type="Gene3D" id="1.10.8.60">
    <property type="match status" value="1"/>
</dbReference>
<dbReference type="SMART" id="SM00382">
    <property type="entry name" value="AAA"/>
    <property type="match status" value="2"/>
</dbReference>
<evidence type="ECO:0000256" key="1">
    <source>
        <dbReference type="ARBA" id="ARBA00010378"/>
    </source>
</evidence>
<dbReference type="InterPro" id="IPR041627">
    <property type="entry name" value="AAA_lid_6"/>
</dbReference>